<feature type="transmembrane region" description="Helical" evidence="1">
    <location>
        <begin position="291"/>
        <end position="309"/>
    </location>
</feature>
<evidence type="ECO:0000313" key="2">
    <source>
        <dbReference type="EMBL" id="KND93730.1"/>
    </source>
</evidence>
<evidence type="ECO:0000313" key="3">
    <source>
        <dbReference type="Proteomes" id="UP000036947"/>
    </source>
</evidence>
<feature type="transmembrane region" description="Helical" evidence="1">
    <location>
        <begin position="24"/>
        <end position="49"/>
    </location>
</feature>
<feature type="transmembrane region" description="Helical" evidence="1">
    <location>
        <begin position="116"/>
        <end position="134"/>
    </location>
</feature>
<comment type="caution">
    <text evidence="2">The sequence shown here is derived from an EMBL/GenBank/DDBJ whole genome shotgun (WGS) entry which is preliminary data.</text>
</comment>
<protein>
    <recommendedName>
        <fullName evidence="4">Digeranylgeranylglyceryl phosphate synthase</fullName>
    </recommendedName>
</protein>
<keyword evidence="1" id="KW-1133">Transmembrane helix</keyword>
<keyword evidence="3" id="KW-1185">Reference proteome</keyword>
<feature type="transmembrane region" description="Helical" evidence="1">
    <location>
        <begin position="55"/>
        <end position="76"/>
    </location>
</feature>
<name>A0A0L0NJ01_TOLOC</name>
<evidence type="ECO:0000256" key="1">
    <source>
        <dbReference type="SAM" id="Phobius"/>
    </source>
</evidence>
<gene>
    <name evidence="2" type="ORF">TOPH_01647</name>
</gene>
<accession>A0A0L0NJ01</accession>
<dbReference type="AlphaFoldDB" id="A0A0L0NJ01"/>
<dbReference type="OrthoDB" id="4183517at2759"/>
<dbReference type="EMBL" id="LFRF01000003">
    <property type="protein sequence ID" value="KND93730.1"/>
    <property type="molecule type" value="Genomic_DNA"/>
</dbReference>
<feature type="transmembrane region" description="Helical" evidence="1">
    <location>
        <begin position="88"/>
        <end position="110"/>
    </location>
</feature>
<sequence length="313" mass="34207">MSKDARGAAAGATEGSSSSRGHPFFSLGVMPALMGLGHLAPVLAAIYTATGLVQFPPALLGMIGTAAALVDSYDTYKDVPLPQRPRKWVWNIWMCSLWAVVLVCTYYSGFQTAIQMYRFSFIGLCWGTPCIPVMSPASGFRLRLCKPKTVFREAKSLVVAVCMGYITADTGMFYFCHGKDAQCTEQSLRTRSLCLAVLYQFFRETACDIRDVDEDRRDGMKTLPVRMGRRGTLLLLTGLGLVLDALLTGGVSVASRGVQISNRLLVASVERVLICMGLYGQILEHPRDDYLVWGIMALGGLVFGGWAQMSLIE</sequence>
<proteinExistence type="predicted"/>
<evidence type="ECO:0008006" key="4">
    <source>
        <dbReference type="Google" id="ProtNLM"/>
    </source>
</evidence>
<reference evidence="2 3" key="1">
    <citation type="journal article" date="2015" name="BMC Genomics">
        <title>The genome of the truffle-parasite Tolypocladium ophioglossoides and the evolution of antifungal peptaibiotics.</title>
        <authorList>
            <person name="Quandt C.A."/>
            <person name="Bushley K.E."/>
            <person name="Spatafora J.W."/>
        </authorList>
    </citation>
    <scope>NUCLEOTIDE SEQUENCE [LARGE SCALE GENOMIC DNA]</scope>
    <source>
        <strain evidence="2 3">CBS 100239</strain>
    </source>
</reference>
<keyword evidence="1" id="KW-0472">Membrane</keyword>
<feature type="transmembrane region" description="Helical" evidence="1">
    <location>
        <begin position="233"/>
        <end position="254"/>
    </location>
</feature>
<feature type="transmembrane region" description="Helical" evidence="1">
    <location>
        <begin position="260"/>
        <end position="279"/>
    </location>
</feature>
<organism evidence="2 3">
    <name type="scientific">Tolypocladium ophioglossoides (strain CBS 100239)</name>
    <name type="common">Snaketongue truffleclub</name>
    <name type="synonym">Elaphocordyceps ophioglossoides</name>
    <dbReference type="NCBI Taxonomy" id="1163406"/>
    <lineage>
        <taxon>Eukaryota</taxon>
        <taxon>Fungi</taxon>
        <taxon>Dikarya</taxon>
        <taxon>Ascomycota</taxon>
        <taxon>Pezizomycotina</taxon>
        <taxon>Sordariomycetes</taxon>
        <taxon>Hypocreomycetidae</taxon>
        <taxon>Hypocreales</taxon>
        <taxon>Ophiocordycipitaceae</taxon>
        <taxon>Tolypocladium</taxon>
    </lineage>
</organism>
<dbReference type="Proteomes" id="UP000036947">
    <property type="component" value="Unassembled WGS sequence"/>
</dbReference>
<keyword evidence="1" id="KW-0812">Transmembrane</keyword>